<evidence type="ECO:0000259" key="8">
    <source>
        <dbReference type="Pfam" id="PF02687"/>
    </source>
</evidence>
<keyword evidence="2" id="KW-1003">Cell membrane</keyword>
<name>A0A6G8AYU9_9LACO</name>
<dbReference type="InterPro" id="IPR050250">
    <property type="entry name" value="Macrolide_Exporter_MacB"/>
</dbReference>
<keyword evidence="3 7" id="KW-0812">Transmembrane</keyword>
<evidence type="ECO:0000313" key="9">
    <source>
        <dbReference type="EMBL" id="QIL50167.1"/>
    </source>
</evidence>
<keyword evidence="4 7" id="KW-1133">Transmembrane helix</keyword>
<proteinExistence type="predicted"/>
<evidence type="ECO:0000256" key="2">
    <source>
        <dbReference type="ARBA" id="ARBA00022475"/>
    </source>
</evidence>
<dbReference type="GO" id="GO:0022857">
    <property type="term" value="F:transmembrane transporter activity"/>
    <property type="evidence" value="ECO:0007669"/>
    <property type="project" value="TreeGrafter"/>
</dbReference>
<feature type="domain" description="ABC3 transporter permease C-terminal" evidence="8">
    <location>
        <begin position="309"/>
        <end position="385"/>
    </location>
</feature>
<dbReference type="EMBL" id="CP049888">
    <property type="protein sequence ID" value="QIL50167.1"/>
    <property type="molecule type" value="Genomic_DNA"/>
</dbReference>
<feature type="transmembrane region" description="Helical" evidence="7">
    <location>
        <begin position="349"/>
        <end position="371"/>
    </location>
</feature>
<dbReference type="PANTHER" id="PTHR30572:SF9">
    <property type="entry name" value="ABC TRANSPORTER PERMEASE PROTEIN"/>
    <property type="match status" value="1"/>
</dbReference>
<gene>
    <name evidence="9" type="ORF">G7084_01805</name>
</gene>
<dbReference type="AlphaFoldDB" id="A0A6G8AYU9"/>
<feature type="transmembrane region" description="Helical" evidence="7">
    <location>
        <begin position="20"/>
        <end position="38"/>
    </location>
</feature>
<dbReference type="Pfam" id="PF02687">
    <property type="entry name" value="FtsX"/>
    <property type="match status" value="1"/>
</dbReference>
<reference evidence="9 10" key="1">
    <citation type="submission" date="2020-03" db="EMBL/GenBank/DDBJ databases">
        <title>Weissella sp. nov., isolated from Cybister lewisianus.</title>
        <authorList>
            <person name="Hyun D.-W."/>
            <person name="Bae J.-W."/>
        </authorList>
    </citation>
    <scope>NUCLEOTIDE SEQUENCE [LARGE SCALE GENOMIC DNA]</scope>
    <source>
        <strain evidence="9 10">HDW19</strain>
    </source>
</reference>
<evidence type="ECO:0000256" key="1">
    <source>
        <dbReference type="ARBA" id="ARBA00004651"/>
    </source>
</evidence>
<feature type="transmembrane region" description="Helical" evidence="7">
    <location>
        <begin position="309"/>
        <end position="328"/>
    </location>
</feature>
<dbReference type="GO" id="GO:0005886">
    <property type="term" value="C:plasma membrane"/>
    <property type="evidence" value="ECO:0007669"/>
    <property type="project" value="UniProtKB-SubCell"/>
</dbReference>
<dbReference type="InterPro" id="IPR003838">
    <property type="entry name" value="ABC3_permease_C"/>
</dbReference>
<evidence type="ECO:0000256" key="3">
    <source>
        <dbReference type="ARBA" id="ARBA00022692"/>
    </source>
</evidence>
<evidence type="ECO:0000313" key="10">
    <source>
        <dbReference type="Proteomes" id="UP000500741"/>
    </source>
</evidence>
<evidence type="ECO:0000256" key="7">
    <source>
        <dbReference type="SAM" id="Phobius"/>
    </source>
</evidence>
<comment type="subcellular location">
    <subcellularLocation>
        <location evidence="1">Cell membrane</location>
        <topology evidence="1">Multi-pass membrane protein</topology>
    </subcellularLocation>
</comment>
<evidence type="ECO:0000256" key="4">
    <source>
        <dbReference type="ARBA" id="ARBA00022989"/>
    </source>
</evidence>
<sequence length="482" mass="50244">MNFIKRAGITLWTQKGRTILLTIVSSVILVFVMAGLIIQNAAQSSAKIAADAVGSTVTLSANREKMFEQMRKQSTDSDSTSDTTIQTPTTTVAKVQKMAALSNVSSYNITNSTSVNANSFKAISTSKKQGQMLGGMSQTSSGDISISGTLTTAGVSGFQDKTSKITSGRGIKASDVNTKNIIVETELALANGIKVGDHLKVANSDDSSKTTSLKVVGIYQSKATDSGPMGAGAGNTIYGSYTLVNSLAGTENEVANVTFNMQEPAKTKQFVQAAKKILNDNKITLTSDASAYKLAAKNMRRVASLAGQIVWVVAIAGALILGLIILLLTRERRREIGILVSLGETKSKVVSQLFVELLMILVVALGIATAVGTTVSNQVGKSLVSQQQTSQTQQRMGGAPGGGQAPSKGSATNGQPSGDHQPGAGMEQSFSQSSKTVKLNNVMTPITVLELGGIAILIALLSVGGGAIMILKLQPKQILQVD</sequence>
<accession>A0A6G8AYU9</accession>
<evidence type="ECO:0000256" key="6">
    <source>
        <dbReference type="SAM" id="MobiDB-lite"/>
    </source>
</evidence>
<keyword evidence="5 7" id="KW-0472">Membrane</keyword>
<keyword evidence="10" id="KW-1185">Reference proteome</keyword>
<feature type="region of interest" description="Disordered" evidence="6">
    <location>
        <begin position="386"/>
        <end position="430"/>
    </location>
</feature>
<dbReference type="RefSeq" id="WP_166009504.1">
    <property type="nucleotide sequence ID" value="NZ_CP049888.1"/>
</dbReference>
<protein>
    <submittedName>
        <fullName evidence="9">ABC transporter permease</fullName>
    </submittedName>
</protein>
<feature type="transmembrane region" description="Helical" evidence="7">
    <location>
        <begin position="451"/>
        <end position="471"/>
    </location>
</feature>
<evidence type="ECO:0000256" key="5">
    <source>
        <dbReference type="ARBA" id="ARBA00023136"/>
    </source>
</evidence>
<dbReference type="Proteomes" id="UP000500741">
    <property type="component" value="Chromosome"/>
</dbReference>
<feature type="compositionally biased region" description="Polar residues" evidence="6">
    <location>
        <begin position="407"/>
        <end position="418"/>
    </location>
</feature>
<dbReference type="KEGG" id="wco:G7084_01805"/>
<organism evidence="9 10">
    <name type="scientific">Weissella coleopterorum</name>
    <dbReference type="NCBI Taxonomy" id="2714949"/>
    <lineage>
        <taxon>Bacteria</taxon>
        <taxon>Bacillati</taxon>
        <taxon>Bacillota</taxon>
        <taxon>Bacilli</taxon>
        <taxon>Lactobacillales</taxon>
        <taxon>Lactobacillaceae</taxon>
        <taxon>Weissella</taxon>
    </lineage>
</organism>
<dbReference type="PANTHER" id="PTHR30572">
    <property type="entry name" value="MEMBRANE COMPONENT OF TRANSPORTER-RELATED"/>
    <property type="match status" value="1"/>
</dbReference>